<dbReference type="Pfam" id="PF00076">
    <property type="entry name" value="RRM_1"/>
    <property type="match status" value="1"/>
</dbReference>
<dbReference type="InterPro" id="IPR000504">
    <property type="entry name" value="RRM_dom"/>
</dbReference>
<dbReference type="FunFam" id="3.30.70.330:FF:000572">
    <property type="entry name" value="U1 small nuclear ribonucleoprotein A"/>
    <property type="match status" value="1"/>
</dbReference>
<keyword evidence="5" id="KW-1185">Reference proteome</keyword>
<keyword evidence="1" id="KW-0694">RNA-binding</keyword>
<feature type="region of interest" description="Disordered" evidence="2">
    <location>
        <begin position="226"/>
        <end position="294"/>
    </location>
</feature>
<organism evidence="4 5">
    <name type="scientific">Aspergillus fumigatus (strain CBS 144.89 / FGSC A1163 / CEA10)</name>
    <name type="common">Neosartorya fumigata</name>
    <dbReference type="NCBI Taxonomy" id="451804"/>
    <lineage>
        <taxon>Eukaryota</taxon>
        <taxon>Fungi</taxon>
        <taxon>Dikarya</taxon>
        <taxon>Ascomycota</taxon>
        <taxon>Pezizomycotina</taxon>
        <taxon>Eurotiomycetes</taxon>
        <taxon>Eurotiomycetidae</taxon>
        <taxon>Eurotiales</taxon>
        <taxon>Aspergillaceae</taxon>
        <taxon>Aspergillus</taxon>
        <taxon>Aspergillus subgen. Fumigati</taxon>
    </lineage>
</organism>
<feature type="domain" description="RRM" evidence="3">
    <location>
        <begin position="105"/>
        <end position="177"/>
    </location>
</feature>
<evidence type="ECO:0000259" key="3">
    <source>
        <dbReference type="PROSITE" id="PS50102"/>
    </source>
</evidence>
<evidence type="ECO:0000313" key="4">
    <source>
        <dbReference type="EMBL" id="EDP49215.1"/>
    </source>
</evidence>
<dbReference type="CDD" id="cd12246">
    <property type="entry name" value="RRM1_U1A_like"/>
    <property type="match status" value="1"/>
</dbReference>
<dbReference type="Proteomes" id="UP000001699">
    <property type="component" value="Unassembled WGS sequence"/>
</dbReference>
<proteinExistence type="predicted"/>
<dbReference type="Gene3D" id="3.30.70.330">
    <property type="match status" value="1"/>
</dbReference>
<dbReference type="AlphaFoldDB" id="B0Y734"/>
<dbReference type="EMBL" id="DS499599">
    <property type="protein sequence ID" value="EDP49215.1"/>
    <property type="molecule type" value="Genomic_DNA"/>
</dbReference>
<dbReference type="GO" id="GO:0003723">
    <property type="term" value="F:RNA binding"/>
    <property type="evidence" value="ECO:0007669"/>
    <property type="project" value="UniProtKB-UniRule"/>
</dbReference>
<protein>
    <submittedName>
        <fullName evidence="4">U1 small nuclear ribonucleoprotein A, putative</fullName>
    </submittedName>
</protein>
<evidence type="ECO:0000256" key="1">
    <source>
        <dbReference type="PROSITE-ProRule" id="PRU00176"/>
    </source>
</evidence>
<evidence type="ECO:0000313" key="5">
    <source>
        <dbReference type="Proteomes" id="UP000001699"/>
    </source>
</evidence>
<dbReference type="SMART" id="SM00360">
    <property type="entry name" value="RRM"/>
    <property type="match status" value="1"/>
</dbReference>
<dbReference type="InterPro" id="IPR035979">
    <property type="entry name" value="RBD_domain_sf"/>
</dbReference>
<name>B0Y734_ASPFC</name>
<feature type="region of interest" description="Disordered" evidence="2">
    <location>
        <begin position="1"/>
        <end position="20"/>
    </location>
</feature>
<evidence type="ECO:0000256" key="2">
    <source>
        <dbReference type="SAM" id="MobiDB-lite"/>
    </source>
</evidence>
<dbReference type="GO" id="GO:1990904">
    <property type="term" value="C:ribonucleoprotein complex"/>
    <property type="evidence" value="ECO:0007669"/>
    <property type="project" value="UniProtKB-KW"/>
</dbReference>
<feature type="compositionally biased region" description="Basic and acidic residues" evidence="2">
    <location>
        <begin position="1"/>
        <end position="16"/>
    </location>
</feature>
<keyword evidence="4" id="KW-0687">Ribonucleoprotein</keyword>
<dbReference type="HOGENOM" id="CLU_041869_2_0_1"/>
<dbReference type="OrthoDB" id="277802at2759"/>
<sequence>MKQAERLGKASRDQRAKGRSKRCTNSVYALERVQQQLHKPLGFSARLYSLNLSISVTSCLSKSCLHEWPPYAVAIRTNLCLLAYRTKRQSPCLGPTANRNCLTEIRLYCTNLPDKLRKYDLRLSLYTLFSTYGTVLDVVAMKTEKMRGQAHIVFKDVQASTQAMRALQGFEFFGKEMVSHFFFNGLATALNTVNFQKIVYAKGTSDVIARLRGTYNVPTTTATQATGASTDLQKSIFSGPPGSTALPPKPAGQVNGEAQAAHGTKRPREEESDEEEAPMDEDSDVPMEASSDED</sequence>
<gene>
    <name evidence="4" type="ORF">AFUB_072410</name>
</gene>
<dbReference type="PROSITE" id="PS50102">
    <property type="entry name" value="RRM"/>
    <property type="match status" value="1"/>
</dbReference>
<dbReference type="SUPFAM" id="SSF54928">
    <property type="entry name" value="RNA-binding domain, RBD"/>
    <property type="match status" value="1"/>
</dbReference>
<dbReference type="VEuPathDB" id="FungiDB:AFUB_072410"/>
<feature type="compositionally biased region" description="Acidic residues" evidence="2">
    <location>
        <begin position="270"/>
        <end position="294"/>
    </location>
</feature>
<accession>B0Y734</accession>
<dbReference type="InterPro" id="IPR012677">
    <property type="entry name" value="Nucleotide-bd_a/b_plait_sf"/>
</dbReference>
<reference evidence="4 5" key="1">
    <citation type="journal article" date="2008" name="PLoS Genet.">
        <title>Genomic islands in the pathogenic filamentous fungus Aspergillus fumigatus.</title>
        <authorList>
            <person name="Fedorova N.D."/>
            <person name="Khaldi N."/>
            <person name="Joardar V.S."/>
            <person name="Maiti R."/>
            <person name="Amedeo P."/>
            <person name="Anderson M.J."/>
            <person name="Crabtree J."/>
            <person name="Silva J.C."/>
            <person name="Badger J.H."/>
            <person name="Albarraq A."/>
            <person name="Angiuoli S."/>
            <person name="Bussey H."/>
            <person name="Bowyer P."/>
            <person name="Cotty P.J."/>
            <person name="Dyer P.S."/>
            <person name="Egan A."/>
            <person name="Galens K."/>
            <person name="Fraser-Liggett C.M."/>
            <person name="Haas B.J."/>
            <person name="Inman J.M."/>
            <person name="Kent R."/>
            <person name="Lemieux S."/>
            <person name="Malavazi I."/>
            <person name="Orvis J."/>
            <person name="Roemer T."/>
            <person name="Ronning C.M."/>
            <person name="Sundaram J.P."/>
            <person name="Sutton G."/>
            <person name="Turner G."/>
            <person name="Venter J.C."/>
            <person name="White O.R."/>
            <person name="Whitty B.R."/>
            <person name="Youngman P."/>
            <person name="Wolfe K.H."/>
            <person name="Goldman G.H."/>
            <person name="Wortman J.R."/>
            <person name="Jiang B."/>
            <person name="Denning D.W."/>
            <person name="Nierman W.C."/>
        </authorList>
    </citation>
    <scope>NUCLEOTIDE SEQUENCE [LARGE SCALE GENOMIC DNA]</scope>
    <source>
        <strain evidence="5">CBS 144.89 / FGSC A1163 / CEA10</strain>
    </source>
</reference>